<accession>A0A1Y3U265</accession>
<comment type="caution">
    <text evidence="1">The sequence shown here is derived from an EMBL/GenBank/DDBJ whole genome shotgun (WGS) entry which is preliminary data.</text>
</comment>
<reference evidence="2" key="1">
    <citation type="submission" date="2017-04" db="EMBL/GenBank/DDBJ databases">
        <title>Function of individual gut microbiota members based on whole genome sequencing of pure cultures obtained from chicken caecum.</title>
        <authorList>
            <person name="Medvecky M."/>
            <person name="Cejkova D."/>
            <person name="Polansky O."/>
            <person name="Karasova D."/>
            <person name="Kubasova T."/>
            <person name="Cizek A."/>
            <person name="Rychlik I."/>
        </authorList>
    </citation>
    <scope>NUCLEOTIDE SEQUENCE [LARGE SCALE GENOMIC DNA]</scope>
    <source>
        <strain evidence="2">An70</strain>
    </source>
</reference>
<sequence length="69" mass="7525">MVAEDNVAALGLARKLGACGFDWVLSGKLVQEAWQARGMRLHHASPRPGARPRRGVLQAMAYEARRGLV</sequence>
<gene>
    <name evidence="1" type="ORF">B5G21_07335</name>
</gene>
<dbReference type="EMBL" id="NFHO01000008">
    <property type="protein sequence ID" value="OUN42275.1"/>
    <property type="molecule type" value="Genomic_DNA"/>
</dbReference>
<organism evidence="1 2">
    <name type="scientific">Enorma massiliensis</name>
    <dbReference type="NCBI Taxonomy" id="1472761"/>
    <lineage>
        <taxon>Bacteria</taxon>
        <taxon>Bacillati</taxon>
        <taxon>Actinomycetota</taxon>
        <taxon>Coriobacteriia</taxon>
        <taxon>Coriobacteriales</taxon>
        <taxon>Coriobacteriaceae</taxon>
        <taxon>Enorma</taxon>
    </lineage>
</organism>
<proteinExistence type="predicted"/>
<name>A0A1Y3U265_9ACTN</name>
<dbReference type="AlphaFoldDB" id="A0A1Y3U265"/>
<evidence type="ECO:0000313" key="1">
    <source>
        <dbReference type="EMBL" id="OUN42275.1"/>
    </source>
</evidence>
<keyword evidence="2" id="KW-1185">Reference proteome</keyword>
<dbReference type="Proteomes" id="UP000196560">
    <property type="component" value="Unassembled WGS sequence"/>
</dbReference>
<evidence type="ECO:0000313" key="2">
    <source>
        <dbReference type="Proteomes" id="UP000196560"/>
    </source>
</evidence>
<protein>
    <submittedName>
        <fullName evidence="1">Uncharacterized protein</fullName>
    </submittedName>
</protein>